<comment type="domain">
    <text evidence="8">The N-terminal domain determines nucleotide recognition and specific binding, while the C-terminal domain determines the specific binding to the target protein.</text>
</comment>
<keyword evidence="11" id="KW-1185">Reference proteome</keyword>
<dbReference type="Gene3D" id="3.90.550.10">
    <property type="entry name" value="Spore Coat Polysaccharide Biosynthesis Protein SpsA, Chain A"/>
    <property type="match status" value="1"/>
</dbReference>
<evidence type="ECO:0000256" key="5">
    <source>
        <dbReference type="ARBA" id="ARBA00022842"/>
    </source>
</evidence>
<dbReference type="GO" id="GO:0005525">
    <property type="term" value="F:GTP binding"/>
    <property type="evidence" value="ECO:0007669"/>
    <property type="project" value="UniProtKB-UniRule"/>
</dbReference>
<comment type="similarity">
    <text evidence="8">Belongs to the MobA family.</text>
</comment>
<comment type="subcellular location">
    <subcellularLocation>
        <location evidence="8">Cytoplasm</location>
    </subcellularLocation>
</comment>
<dbReference type="SUPFAM" id="SSF53448">
    <property type="entry name" value="Nucleotide-diphospho-sugar transferases"/>
    <property type="match status" value="1"/>
</dbReference>
<evidence type="ECO:0000256" key="6">
    <source>
        <dbReference type="ARBA" id="ARBA00023134"/>
    </source>
</evidence>
<feature type="domain" description="MobA-like NTP transferase" evidence="9">
    <location>
        <begin position="10"/>
        <end position="168"/>
    </location>
</feature>
<feature type="binding site" evidence="8">
    <location>
        <position position="54"/>
    </location>
    <ligand>
        <name>GTP</name>
        <dbReference type="ChEBI" id="CHEBI:37565"/>
    </ligand>
</feature>
<dbReference type="NCBIfam" id="TIGR02665">
    <property type="entry name" value="molyb_mobA"/>
    <property type="match status" value="1"/>
</dbReference>
<dbReference type="CDD" id="cd02503">
    <property type="entry name" value="MobA"/>
    <property type="match status" value="1"/>
</dbReference>
<dbReference type="PANTHER" id="PTHR19136:SF81">
    <property type="entry name" value="MOLYBDENUM COFACTOR GUANYLYLTRANSFERASE"/>
    <property type="match status" value="1"/>
</dbReference>
<feature type="binding site" evidence="8">
    <location>
        <position position="26"/>
    </location>
    <ligand>
        <name>GTP</name>
        <dbReference type="ChEBI" id="CHEBI:37565"/>
    </ligand>
</feature>
<keyword evidence="5 8" id="KW-0460">Magnesium</keyword>
<keyword evidence="7 8" id="KW-0501">Molybdenum cofactor biosynthesis</keyword>
<organism evidence="10 11">
    <name type="scientific">Nisaea acidiphila</name>
    <dbReference type="NCBI Taxonomy" id="1862145"/>
    <lineage>
        <taxon>Bacteria</taxon>
        <taxon>Pseudomonadati</taxon>
        <taxon>Pseudomonadota</taxon>
        <taxon>Alphaproteobacteria</taxon>
        <taxon>Rhodospirillales</taxon>
        <taxon>Thalassobaculaceae</taxon>
        <taxon>Nisaea</taxon>
    </lineage>
</organism>
<keyword evidence="6 8" id="KW-0342">GTP-binding</keyword>
<feature type="binding site" evidence="8">
    <location>
        <position position="107"/>
    </location>
    <ligand>
        <name>Mg(2+)</name>
        <dbReference type="ChEBI" id="CHEBI:18420"/>
    </ligand>
</feature>
<keyword evidence="10" id="KW-0548">Nucleotidyltransferase</keyword>
<evidence type="ECO:0000256" key="3">
    <source>
        <dbReference type="ARBA" id="ARBA00022723"/>
    </source>
</evidence>
<evidence type="ECO:0000256" key="1">
    <source>
        <dbReference type="ARBA" id="ARBA00022490"/>
    </source>
</evidence>
<dbReference type="GO" id="GO:0061603">
    <property type="term" value="F:molybdenum cofactor guanylyltransferase activity"/>
    <property type="evidence" value="ECO:0007669"/>
    <property type="project" value="UniProtKB-EC"/>
</dbReference>
<evidence type="ECO:0000256" key="2">
    <source>
        <dbReference type="ARBA" id="ARBA00022679"/>
    </source>
</evidence>
<keyword evidence="3 8" id="KW-0479">Metal-binding</keyword>
<sequence length="209" mass="22592">MPIERQDIVGVLLAGGQSRRMGGGDKSLRMLAGRPILSHVIERVRGQVGTMVLNANGDPSRFSDFGLPVVADVIPGHQGPLAGVLTGMMWAKEHVLDAEWILTVATDAPFVPEDIAGRLTAAIEAEGADLACAESGGRNHPVIGLWPVRLAGNLRSAVLDQEIRKVDRWTANFRLSVVHFADEPTDPFFNINHPDDIQRAENALKLAIK</sequence>
<feature type="binding site" evidence="8">
    <location>
        <begin position="13"/>
        <end position="15"/>
    </location>
    <ligand>
        <name>GTP</name>
        <dbReference type="ChEBI" id="CHEBI:37565"/>
    </ligand>
</feature>
<dbReference type="Proteomes" id="UP001060336">
    <property type="component" value="Chromosome"/>
</dbReference>
<dbReference type="RefSeq" id="WP_257769716.1">
    <property type="nucleotide sequence ID" value="NZ_CP102480.1"/>
</dbReference>
<evidence type="ECO:0000256" key="4">
    <source>
        <dbReference type="ARBA" id="ARBA00022741"/>
    </source>
</evidence>
<proteinExistence type="inferred from homology"/>
<evidence type="ECO:0000313" key="10">
    <source>
        <dbReference type="EMBL" id="UUX50533.1"/>
    </source>
</evidence>
<comment type="subunit">
    <text evidence="8">Monomer.</text>
</comment>
<dbReference type="GO" id="GO:1902758">
    <property type="term" value="P:bis(molybdopterin guanine dinucleotide)molybdenum biosynthetic process"/>
    <property type="evidence" value="ECO:0007669"/>
    <property type="project" value="TreeGrafter"/>
</dbReference>
<dbReference type="EMBL" id="CP102480">
    <property type="protein sequence ID" value="UUX50533.1"/>
    <property type="molecule type" value="Genomic_DNA"/>
</dbReference>
<evidence type="ECO:0000256" key="8">
    <source>
        <dbReference type="HAMAP-Rule" id="MF_00316"/>
    </source>
</evidence>
<feature type="binding site" evidence="8">
    <location>
        <position position="107"/>
    </location>
    <ligand>
        <name>GTP</name>
        <dbReference type="ChEBI" id="CHEBI:37565"/>
    </ligand>
</feature>
<comment type="catalytic activity">
    <reaction evidence="8">
        <text>Mo-molybdopterin + GTP + H(+) = Mo-molybdopterin guanine dinucleotide + diphosphate</text>
        <dbReference type="Rhea" id="RHEA:34243"/>
        <dbReference type="ChEBI" id="CHEBI:15378"/>
        <dbReference type="ChEBI" id="CHEBI:33019"/>
        <dbReference type="ChEBI" id="CHEBI:37565"/>
        <dbReference type="ChEBI" id="CHEBI:71302"/>
        <dbReference type="ChEBI" id="CHEBI:71310"/>
        <dbReference type="EC" id="2.7.7.77"/>
    </reaction>
</comment>
<dbReference type="HAMAP" id="MF_00316">
    <property type="entry name" value="MobA"/>
    <property type="match status" value="1"/>
</dbReference>
<dbReference type="EC" id="2.7.7.77" evidence="8"/>
<dbReference type="Pfam" id="PF12804">
    <property type="entry name" value="NTP_transf_3"/>
    <property type="match status" value="1"/>
</dbReference>
<dbReference type="InterPro" id="IPR013482">
    <property type="entry name" value="Molybde_CF_guanTrfase"/>
</dbReference>
<dbReference type="InterPro" id="IPR025877">
    <property type="entry name" value="MobA-like_NTP_Trfase"/>
</dbReference>
<comment type="cofactor">
    <cofactor evidence="8">
        <name>Mg(2+)</name>
        <dbReference type="ChEBI" id="CHEBI:18420"/>
    </cofactor>
</comment>
<protein>
    <recommendedName>
        <fullName evidence="8">Molybdenum cofactor guanylyltransferase</fullName>
        <shortName evidence="8">MoCo guanylyltransferase</shortName>
        <ecNumber evidence="8">2.7.7.77</ecNumber>
    </recommendedName>
    <alternativeName>
        <fullName evidence="8">GTP:molybdopterin guanylyltransferase</fullName>
    </alternativeName>
    <alternativeName>
        <fullName evidence="8">Mo-MPT guanylyltransferase</fullName>
    </alternativeName>
    <alternativeName>
        <fullName evidence="8">Molybdopterin guanylyltransferase</fullName>
    </alternativeName>
    <alternativeName>
        <fullName evidence="8">Molybdopterin-guanine dinucleotide synthase</fullName>
        <shortName evidence="8">MGD synthase</shortName>
    </alternativeName>
</protein>
<evidence type="ECO:0000256" key="7">
    <source>
        <dbReference type="ARBA" id="ARBA00023150"/>
    </source>
</evidence>
<accession>A0A9J7AYM5</accession>
<dbReference type="KEGG" id="naci:NUH88_02310"/>
<dbReference type="AlphaFoldDB" id="A0A9J7AYM5"/>
<feature type="binding site" evidence="8">
    <location>
        <position position="72"/>
    </location>
    <ligand>
        <name>GTP</name>
        <dbReference type="ChEBI" id="CHEBI:37565"/>
    </ligand>
</feature>
<evidence type="ECO:0000259" key="9">
    <source>
        <dbReference type="Pfam" id="PF12804"/>
    </source>
</evidence>
<comment type="function">
    <text evidence="8">Transfers a GMP moiety from GTP to Mo-molybdopterin (Mo-MPT) cofactor (Moco or molybdenum cofactor) to form Mo-molybdopterin guanine dinucleotide (Mo-MGD) cofactor.</text>
</comment>
<gene>
    <name evidence="8 10" type="primary">mobA</name>
    <name evidence="10" type="ORF">NUH88_02310</name>
</gene>
<reference evidence="10" key="1">
    <citation type="submission" date="2022-08" db="EMBL/GenBank/DDBJ databases">
        <title>Nisaea acidiphila sp. nov., isolated from a marine algal debris and emended description of the genus Nisaea Urios et al. 2008.</title>
        <authorList>
            <person name="Kwon K."/>
        </authorList>
    </citation>
    <scope>NUCLEOTIDE SEQUENCE</scope>
    <source>
        <strain evidence="10">MEBiC11861</strain>
    </source>
</reference>
<dbReference type="GO" id="GO:0005737">
    <property type="term" value="C:cytoplasm"/>
    <property type="evidence" value="ECO:0007669"/>
    <property type="project" value="UniProtKB-SubCell"/>
</dbReference>
<dbReference type="InterPro" id="IPR029044">
    <property type="entry name" value="Nucleotide-diphossugar_trans"/>
</dbReference>
<name>A0A9J7AYM5_9PROT</name>
<keyword evidence="1 8" id="KW-0963">Cytoplasm</keyword>
<dbReference type="PANTHER" id="PTHR19136">
    <property type="entry name" value="MOLYBDENUM COFACTOR GUANYLYLTRANSFERASE"/>
    <property type="match status" value="1"/>
</dbReference>
<keyword evidence="4 8" id="KW-0547">Nucleotide-binding</keyword>
<dbReference type="GO" id="GO:0046872">
    <property type="term" value="F:metal ion binding"/>
    <property type="evidence" value="ECO:0007669"/>
    <property type="project" value="UniProtKB-KW"/>
</dbReference>
<keyword evidence="2 8" id="KW-0808">Transferase</keyword>
<evidence type="ECO:0000313" key="11">
    <source>
        <dbReference type="Proteomes" id="UP001060336"/>
    </source>
</evidence>